<keyword evidence="3" id="KW-0732">Signal</keyword>
<dbReference type="InterPro" id="IPR013783">
    <property type="entry name" value="Ig-like_fold"/>
</dbReference>
<organism evidence="4 5">
    <name type="scientific">Klenkia taihuensis</name>
    <dbReference type="NCBI Taxonomy" id="1225127"/>
    <lineage>
        <taxon>Bacteria</taxon>
        <taxon>Bacillati</taxon>
        <taxon>Actinomycetota</taxon>
        <taxon>Actinomycetes</taxon>
        <taxon>Geodermatophilales</taxon>
        <taxon>Geodermatophilaceae</taxon>
        <taxon>Klenkia</taxon>
    </lineage>
</organism>
<keyword evidence="2" id="KW-0812">Transmembrane</keyword>
<feature type="region of interest" description="Disordered" evidence="1">
    <location>
        <begin position="31"/>
        <end position="116"/>
    </location>
</feature>
<accession>A0A1I1NHI7</accession>
<dbReference type="PROSITE" id="PS51318">
    <property type="entry name" value="TAT"/>
    <property type="match status" value="1"/>
</dbReference>
<dbReference type="GO" id="GO:0005975">
    <property type="term" value="P:carbohydrate metabolic process"/>
    <property type="evidence" value="ECO:0007669"/>
    <property type="project" value="UniProtKB-ARBA"/>
</dbReference>
<keyword evidence="2" id="KW-0472">Membrane</keyword>
<dbReference type="OrthoDB" id="9772590at2"/>
<name>A0A1I1NHI7_9ACTN</name>
<dbReference type="STRING" id="1225127.SAMN05661030_2129"/>
<dbReference type="InterPro" id="IPR006311">
    <property type="entry name" value="TAT_signal"/>
</dbReference>
<proteinExistence type="predicted"/>
<dbReference type="Gene3D" id="2.60.40.10">
    <property type="entry name" value="Immunoglobulins"/>
    <property type="match status" value="1"/>
</dbReference>
<keyword evidence="2" id="KW-1133">Transmembrane helix</keyword>
<evidence type="ECO:0000256" key="1">
    <source>
        <dbReference type="SAM" id="MobiDB-lite"/>
    </source>
</evidence>
<sequence length="479" mass="47119">MTSRLLARRPLQLGGLVLAATTLGVAAAPAALAEETPAPQTEPSATTSAPAPELLTPPDQTDTGATTNTTSTGTTADAGSSTSSSSASTSSGSPATSSSAEQPTASTTTPTGAHFGTGKLALDLVTDDLPDGEDLDATGARLHLQFSQVEGAPSTAGGTCTIDYDSFAGCTFDADSTVPLRNGFPHLPDNSVFTLTLVSPPTSGQLLDAPTTPLQGYSTTGPSAQIYPTVFVGLPVEHGYRTLGVALTGDAPLAGAGFELCPAVDRACDPDADPLTATTDASGLATFPGAHLPGDYLVVQTSGPAGSASPSVAPRAFAVPAATSVGTRDTAFRLTVAGPTTTPPTTAPRTTGAATAAAPTVAAGRQQTITAGGFTPGETVRGTLYSTPVDLGTAVADAQGVATFTFTLPAGFEPGTHTVTAVGLTSGATSSVTFTVTAAGTPALAHTGVEVAPLLGLGALALSGGAVLTVAGTRRRRTA</sequence>
<dbReference type="Proteomes" id="UP000199022">
    <property type="component" value="Unassembled WGS sequence"/>
</dbReference>
<dbReference type="AlphaFoldDB" id="A0A1I1NHI7"/>
<evidence type="ECO:0000313" key="5">
    <source>
        <dbReference type="Proteomes" id="UP000199022"/>
    </source>
</evidence>
<evidence type="ECO:0000256" key="2">
    <source>
        <dbReference type="SAM" id="Phobius"/>
    </source>
</evidence>
<reference evidence="5" key="1">
    <citation type="submission" date="2016-10" db="EMBL/GenBank/DDBJ databases">
        <authorList>
            <person name="Varghese N."/>
            <person name="Submissions S."/>
        </authorList>
    </citation>
    <scope>NUCLEOTIDE SEQUENCE [LARGE SCALE GENOMIC DNA]</scope>
    <source>
        <strain evidence="5">DSM 45962</strain>
    </source>
</reference>
<protein>
    <submittedName>
        <fullName evidence="4">Uncharacterized protein</fullName>
    </submittedName>
</protein>
<dbReference type="EMBL" id="FOMD01000002">
    <property type="protein sequence ID" value="SFC97099.1"/>
    <property type="molecule type" value="Genomic_DNA"/>
</dbReference>
<dbReference type="RefSeq" id="WP_091557691.1">
    <property type="nucleotide sequence ID" value="NZ_BNAC01000004.1"/>
</dbReference>
<feature type="transmembrane region" description="Helical" evidence="2">
    <location>
        <begin position="451"/>
        <end position="471"/>
    </location>
</feature>
<feature type="compositionally biased region" description="Low complexity" evidence="1">
    <location>
        <begin position="61"/>
        <end position="100"/>
    </location>
</feature>
<evidence type="ECO:0000313" key="4">
    <source>
        <dbReference type="EMBL" id="SFC97099.1"/>
    </source>
</evidence>
<gene>
    <name evidence="4" type="ORF">SAMN05661030_2129</name>
</gene>
<keyword evidence="5" id="KW-1185">Reference proteome</keyword>
<feature type="compositionally biased region" description="Polar residues" evidence="1">
    <location>
        <begin position="101"/>
        <end position="111"/>
    </location>
</feature>
<feature type="signal peptide" evidence="3">
    <location>
        <begin position="1"/>
        <end position="33"/>
    </location>
</feature>
<feature type="chain" id="PRO_5011571966" evidence="3">
    <location>
        <begin position="34"/>
        <end position="479"/>
    </location>
</feature>
<evidence type="ECO:0000256" key="3">
    <source>
        <dbReference type="SAM" id="SignalP"/>
    </source>
</evidence>
<feature type="compositionally biased region" description="Low complexity" evidence="1">
    <location>
        <begin position="31"/>
        <end position="52"/>
    </location>
</feature>